<dbReference type="InterPro" id="IPR001507">
    <property type="entry name" value="ZP_dom"/>
</dbReference>
<dbReference type="Pfam" id="PF25301">
    <property type="entry name" value="CUT_C"/>
    <property type="match status" value="1"/>
</dbReference>
<dbReference type="Pfam" id="PF08700">
    <property type="entry name" value="VPS51_Exo84_N"/>
    <property type="match status" value="1"/>
</dbReference>
<dbReference type="SUPFAM" id="SSF50729">
    <property type="entry name" value="PH domain-like"/>
    <property type="match status" value="1"/>
</dbReference>
<evidence type="ECO:0000256" key="4">
    <source>
        <dbReference type="ARBA" id="ARBA00004624"/>
    </source>
</evidence>
<evidence type="ECO:0000256" key="5">
    <source>
        <dbReference type="ARBA" id="ARBA00017509"/>
    </source>
</evidence>
<dbReference type="GO" id="GO:0030426">
    <property type="term" value="C:growth cone"/>
    <property type="evidence" value="ECO:0007669"/>
    <property type="project" value="UniProtKB-SubCell"/>
</dbReference>
<keyword evidence="8 13" id="KW-0812">Transmembrane</keyword>
<dbReference type="OrthoDB" id="642193at2759"/>
<keyword evidence="10 13" id="KW-1133">Transmembrane helix</keyword>
<proteinExistence type="predicted"/>
<dbReference type="InterPro" id="IPR056953">
    <property type="entry name" value="CUT_N"/>
</dbReference>
<organism evidence="16 17">
    <name type="scientific">Meloidogyne enterolobii</name>
    <name type="common">Root-knot nematode worm</name>
    <name type="synonym">Meloidogyne mayaguensis</name>
    <dbReference type="NCBI Taxonomy" id="390850"/>
    <lineage>
        <taxon>Eukaryota</taxon>
        <taxon>Metazoa</taxon>
        <taxon>Ecdysozoa</taxon>
        <taxon>Nematoda</taxon>
        <taxon>Chromadorea</taxon>
        <taxon>Rhabditida</taxon>
        <taxon>Tylenchina</taxon>
        <taxon>Tylenchomorpha</taxon>
        <taxon>Tylenchoidea</taxon>
        <taxon>Meloidogynidae</taxon>
        <taxon>Meloidogyninae</taxon>
        <taxon>Meloidogyne</taxon>
    </lineage>
</organism>
<keyword evidence="9" id="KW-0732">Signal</keyword>
<dbReference type="Pfam" id="PF25057">
    <property type="entry name" value="CUT_N"/>
    <property type="match status" value="1"/>
</dbReference>
<dbReference type="Gene3D" id="2.30.29.30">
    <property type="entry name" value="Pleckstrin-homology domain (PH domain)/Phosphotyrosine-binding domain (PTB)"/>
    <property type="match status" value="1"/>
</dbReference>
<evidence type="ECO:0000256" key="10">
    <source>
        <dbReference type="ARBA" id="ARBA00022989"/>
    </source>
</evidence>
<evidence type="ECO:0000256" key="9">
    <source>
        <dbReference type="ARBA" id="ARBA00022729"/>
    </source>
</evidence>
<dbReference type="EMBL" id="CAJEWN010000784">
    <property type="protein sequence ID" value="CAD2190044.1"/>
    <property type="molecule type" value="Genomic_DNA"/>
</dbReference>
<comment type="function">
    <text evidence="1">Component of the exocyst complex involved in the docking of exocytic vesicles with fusion sites on the plasma membrane.</text>
</comment>
<keyword evidence="6" id="KW-0193">Cuticle</keyword>
<dbReference type="Proteomes" id="UP000580250">
    <property type="component" value="Unassembled WGS sequence"/>
</dbReference>
<dbReference type="PANTHER" id="PTHR22907:SF26">
    <property type="entry name" value="ZP DOMAIN-CONTAINING PROTEIN"/>
    <property type="match status" value="1"/>
</dbReference>
<feature type="transmembrane region" description="Helical" evidence="13">
    <location>
        <begin position="1153"/>
        <end position="1176"/>
    </location>
</feature>
<evidence type="ECO:0000256" key="2">
    <source>
        <dbReference type="ARBA" id="ARBA00004251"/>
    </source>
</evidence>
<comment type="subcellular location">
    <subcellularLocation>
        <location evidence="2">Cell membrane</location>
        <topology evidence="2">Single-pass type I membrane protein</topology>
    </subcellularLocation>
    <subcellularLocation>
        <location evidence="4">Cell projection</location>
        <location evidence="4">Growth cone</location>
    </subcellularLocation>
    <subcellularLocation>
        <location evidence="3">Cytoplasm</location>
        <location evidence="3">Perinuclear region</location>
    </subcellularLocation>
</comment>
<dbReference type="GO" id="GO:0005886">
    <property type="term" value="C:plasma membrane"/>
    <property type="evidence" value="ECO:0007669"/>
    <property type="project" value="UniProtKB-SubCell"/>
</dbReference>
<dbReference type="SMART" id="SM00241">
    <property type="entry name" value="ZP"/>
    <property type="match status" value="1"/>
</dbReference>
<evidence type="ECO:0000259" key="14">
    <source>
        <dbReference type="PROSITE" id="PS50003"/>
    </source>
</evidence>
<dbReference type="InterPro" id="IPR032403">
    <property type="entry name" value="Exo84_C"/>
</dbReference>
<dbReference type="SUPFAM" id="SSF74788">
    <property type="entry name" value="Cullin repeat-like"/>
    <property type="match status" value="1"/>
</dbReference>
<reference evidence="16 17" key="1">
    <citation type="submission" date="2020-08" db="EMBL/GenBank/DDBJ databases">
        <authorList>
            <person name="Koutsovoulos G."/>
            <person name="Danchin GJ E."/>
        </authorList>
    </citation>
    <scope>NUCLEOTIDE SEQUENCE [LARGE SCALE GENOMIC DNA]</scope>
</reference>
<keyword evidence="7" id="KW-1003">Cell membrane</keyword>
<evidence type="ECO:0000256" key="8">
    <source>
        <dbReference type="ARBA" id="ARBA00022692"/>
    </source>
</evidence>
<feature type="region of interest" description="Disordered" evidence="12">
    <location>
        <begin position="292"/>
        <end position="321"/>
    </location>
</feature>
<evidence type="ECO:0000256" key="13">
    <source>
        <dbReference type="SAM" id="Phobius"/>
    </source>
</evidence>
<dbReference type="Gene3D" id="1.20.58.1210">
    <property type="entry name" value="Exo84p, N-terminal helical domain"/>
    <property type="match status" value="1"/>
</dbReference>
<comment type="caution">
    <text evidence="16">The sequence shown here is derived from an EMBL/GenBank/DDBJ whole genome shotgun (WGS) entry which is preliminary data.</text>
</comment>
<accession>A0A6V7WSL9</accession>
<evidence type="ECO:0000313" key="16">
    <source>
        <dbReference type="EMBL" id="CAD2190044.1"/>
    </source>
</evidence>
<feature type="domain" description="PH" evidence="14">
    <location>
        <begin position="150"/>
        <end position="260"/>
    </location>
</feature>
<evidence type="ECO:0000256" key="1">
    <source>
        <dbReference type="ARBA" id="ARBA00002660"/>
    </source>
</evidence>
<dbReference type="InterPro" id="IPR016159">
    <property type="entry name" value="Cullin_repeat-like_dom_sf"/>
</dbReference>
<evidence type="ECO:0000313" key="17">
    <source>
        <dbReference type="Proteomes" id="UP000580250"/>
    </source>
</evidence>
<dbReference type="InterPro" id="IPR001849">
    <property type="entry name" value="PH_domain"/>
</dbReference>
<evidence type="ECO:0000256" key="6">
    <source>
        <dbReference type="ARBA" id="ARBA00022460"/>
    </source>
</evidence>
<protein>
    <recommendedName>
        <fullName evidence="5">Exocyst complex component 8</fullName>
    </recommendedName>
</protein>
<gene>
    <name evidence="16" type="ORF">MENT_LOCUS42801</name>
</gene>
<dbReference type="InterPro" id="IPR057475">
    <property type="entry name" value="CUT_C"/>
</dbReference>
<sequence length="1201" mass="136363">MENVNNDSEFFTSGELNAPEYVADFLRSVRPGEEAKKLHNLRQSLTARSNNAADQIKDIVFDHYKQFIDTSKEISKLEKEIYQLSTLLTDQRHLLEGLMEMTGLEKRSSCSASLTTSSGLSSQQTHQLQILMNRMDDIAPILNSAGEQERILLQGQLQLLDSETFKPKHTVYAVLLSNNLLIGHPNPDSGTGQQKHPFHLAANYSLDSLALINVKRTPSNFDESSENIVQLLVFPEYLYLRCENARVKRDWLESVEETKRKQHEERALVRQATIRARRRSILNTIATRASTSDNIRNKKSHNLHEKIDEEEEIEEGKQSELGRRRRMSIEDSVWLNDLINELQDVISHRHMEEAVEMLMEWKSCSYSDAALNARFAAIEKQVVQILTDDLKRFSSVYGGSKVLAQPLQQLIALGRSTYAIELYLKKRSAVLRTAARELIISEEPLSYVRQVSGLFINDIVEVCTELSIYPKQLCLIIAWSSRELGILLSLIRKNVIEVAPTMAVLTNTWRILVGKCSHLSYIGLDLSFEINRLAAPSLRTALQANFDNILESIKLRNSEERWTPFSLDSDQNLIRFLEEMSDIGFQMEWAICRESPSPDYKYRYALNVSQNVCMFARIALQLSRDLALLNSSPHLQQISNAFICEIWNLELSHLTSTMHPSIVHHCSSRFIISQVLPLCEQVLQCGDDSEGVLYEILHKKFSHLVHFQRRPSNLYPQDEETDDHNVLDGQFPELENAVLAEPRVDCGVESITVWIRMEKPFHGRLYVEDEVDQPECVHSYAKDWGSDSDGPLDSRGADFTIRFGQCNMRRQRLLNPRGVSYSFTLVVSFHPIFLTGIDRAFNIRCFFMEAVKSIETALDVSPLVTSIVEHEFTLPHCSYQLKQRGVDGPLMKYATIGEQITHLWQCDPIAGWLYGLLIHSCFVDDGHGKNRFDLIDERGCVTDRSLLAEISYDEKAFTAYAHTHVFRYADRIQLFFTCTIQLCFREDGGCDGISPPQCNKGKVGSSPFPETPVSPSFVPIDSHEESPIFRRGHLHSKSSLSLKDSPILTSNNNESVIDEQLLGDTFQPSLNNHSRAGRNAALEFLNNRMETDLSADLTVVPRTSNGIAERSKDERMAGRDPFIRVFPIKNGEYGTATPQIYSLDSQRFGSFEVLAIAVASFLITITFVLLITTFGLQHCRLKKLLVHKLCSTENEGAIIIG</sequence>
<evidence type="ECO:0000256" key="11">
    <source>
        <dbReference type="ARBA" id="ARBA00023136"/>
    </source>
</evidence>
<keyword evidence="11 13" id="KW-0472">Membrane</keyword>
<name>A0A6V7WSL9_MELEN</name>
<dbReference type="InterPro" id="IPR011993">
    <property type="entry name" value="PH-like_dom_sf"/>
</dbReference>
<dbReference type="GO" id="GO:0048471">
    <property type="term" value="C:perinuclear region of cytoplasm"/>
    <property type="evidence" value="ECO:0007669"/>
    <property type="project" value="UniProtKB-SubCell"/>
</dbReference>
<dbReference type="SMART" id="SM00233">
    <property type="entry name" value="PH"/>
    <property type="match status" value="1"/>
</dbReference>
<dbReference type="InterPro" id="IPR042561">
    <property type="entry name" value="Exo84_C_1"/>
</dbReference>
<evidence type="ECO:0000256" key="12">
    <source>
        <dbReference type="SAM" id="MobiDB-lite"/>
    </source>
</evidence>
<dbReference type="AlphaFoldDB" id="A0A6V7WSL9"/>
<evidence type="ECO:0000256" key="7">
    <source>
        <dbReference type="ARBA" id="ARBA00022475"/>
    </source>
</evidence>
<evidence type="ECO:0000256" key="3">
    <source>
        <dbReference type="ARBA" id="ARBA00004556"/>
    </source>
</evidence>
<evidence type="ECO:0000259" key="15">
    <source>
        <dbReference type="PROSITE" id="PS51034"/>
    </source>
</evidence>
<dbReference type="GO" id="GO:0042302">
    <property type="term" value="F:structural constituent of cuticle"/>
    <property type="evidence" value="ECO:0007669"/>
    <property type="project" value="UniProtKB-KW"/>
</dbReference>
<dbReference type="PROSITE" id="PS50003">
    <property type="entry name" value="PH_DOMAIN"/>
    <property type="match status" value="1"/>
</dbReference>
<feature type="domain" description="ZP" evidence="15">
    <location>
        <begin position="745"/>
        <end position="997"/>
    </location>
</feature>
<dbReference type="PANTHER" id="PTHR22907">
    <property type="entry name" value="GH04558P"/>
    <property type="match status" value="1"/>
</dbReference>
<dbReference type="Pfam" id="PF16528">
    <property type="entry name" value="Exo84_C"/>
    <property type="match status" value="1"/>
</dbReference>
<dbReference type="PROSITE" id="PS51034">
    <property type="entry name" value="ZP_2"/>
    <property type="match status" value="1"/>
</dbReference>
<dbReference type="InterPro" id="IPR051962">
    <property type="entry name" value="Cuticlin"/>
</dbReference>